<organism evidence="7 8">
    <name type="scientific">Desulfurivibrio alkaliphilus (strain DSM 19089 / UNIQEM U267 / AHT2)</name>
    <dbReference type="NCBI Taxonomy" id="589865"/>
    <lineage>
        <taxon>Bacteria</taxon>
        <taxon>Pseudomonadati</taxon>
        <taxon>Thermodesulfobacteriota</taxon>
        <taxon>Desulfobulbia</taxon>
        <taxon>Desulfobulbales</taxon>
        <taxon>Desulfobulbaceae</taxon>
        <taxon>Desulfurivibrio</taxon>
    </lineage>
</organism>
<feature type="compositionally biased region" description="Basic residues" evidence="6">
    <location>
        <begin position="1"/>
        <end position="17"/>
    </location>
</feature>
<dbReference type="EMBL" id="CP001940">
    <property type="protein sequence ID" value="ADH85987.1"/>
    <property type="molecule type" value="Genomic_DNA"/>
</dbReference>
<dbReference type="PANTHER" id="PTHR35534:SF1">
    <property type="entry name" value="LARGE RIBOSOMAL SUBUNIT PROTEIN BL32"/>
    <property type="match status" value="1"/>
</dbReference>
<dbReference type="InterPro" id="IPR011332">
    <property type="entry name" value="Ribosomal_zn-bd"/>
</dbReference>
<dbReference type="KEGG" id="dak:DaAHT2_1292"/>
<evidence type="ECO:0000256" key="1">
    <source>
        <dbReference type="ARBA" id="ARBA00008560"/>
    </source>
</evidence>
<dbReference type="Proteomes" id="UP000001508">
    <property type="component" value="Chromosome"/>
</dbReference>
<dbReference type="GO" id="GO:0003735">
    <property type="term" value="F:structural constituent of ribosome"/>
    <property type="evidence" value="ECO:0007669"/>
    <property type="project" value="InterPro"/>
</dbReference>
<dbReference type="NCBIfam" id="TIGR01031">
    <property type="entry name" value="rpmF_bact"/>
    <property type="match status" value="1"/>
</dbReference>
<proteinExistence type="inferred from homology"/>
<dbReference type="InParanoid" id="D6Z362"/>
<keyword evidence="3 5" id="KW-0687">Ribonucleoprotein</keyword>
<reference evidence="8" key="1">
    <citation type="submission" date="2010-02" db="EMBL/GenBank/DDBJ databases">
        <title>Complete sequence of Desulfurivibrio alkaliphilus AHT2.</title>
        <authorList>
            <consortium name="US DOE Joint Genome Institute"/>
            <person name="Pitluck S."/>
            <person name="Chertkov O."/>
            <person name="Detter J.C."/>
            <person name="Han C."/>
            <person name="Tapia R."/>
            <person name="Larimer F."/>
            <person name="Land M."/>
            <person name="Hauser L."/>
            <person name="Kyrpides N."/>
            <person name="Mikhailova N."/>
            <person name="Sorokin D.Y."/>
            <person name="Muyzer G."/>
            <person name="Woyke T."/>
        </authorList>
    </citation>
    <scope>NUCLEOTIDE SEQUENCE [LARGE SCALE GENOMIC DNA]</scope>
    <source>
        <strain evidence="8">DSM 19089 / UNIQEM U267 / AHT2</strain>
    </source>
</reference>
<evidence type="ECO:0000256" key="5">
    <source>
        <dbReference type="HAMAP-Rule" id="MF_00340"/>
    </source>
</evidence>
<evidence type="ECO:0000313" key="7">
    <source>
        <dbReference type="EMBL" id="ADH85987.1"/>
    </source>
</evidence>
<dbReference type="SUPFAM" id="SSF57829">
    <property type="entry name" value="Zn-binding ribosomal proteins"/>
    <property type="match status" value="1"/>
</dbReference>
<dbReference type="GO" id="GO:0006412">
    <property type="term" value="P:translation"/>
    <property type="evidence" value="ECO:0007669"/>
    <property type="project" value="UniProtKB-UniRule"/>
</dbReference>
<dbReference type="InterPro" id="IPR002677">
    <property type="entry name" value="Ribosomal_bL32"/>
</dbReference>
<dbReference type="AlphaFoldDB" id="D6Z362"/>
<evidence type="ECO:0000256" key="3">
    <source>
        <dbReference type="ARBA" id="ARBA00023274"/>
    </source>
</evidence>
<dbReference type="GO" id="GO:0015934">
    <property type="term" value="C:large ribosomal subunit"/>
    <property type="evidence" value="ECO:0007669"/>
    <property type="project" value="InterPro"/>
</dbReference>
<evidence type="ECO:0000256" key="2">
    <source>
        <dbReference type="ARBA" id="ARBA00022980"/>
    </source>
</evidence>
<dbReference type="RefSeq" id="WP_013163515.1">
    <property type="nucleotide sequence ID" value="NC_014216.1"/>
</dbReference>
<dbReference type="STRING" id="589865.DaAHT2_1292"/>
<dbReference type="eggNOG" id="COG0333">
    <property type="taxonomic scope" value="Bacteria"/>
</dbReference>
<sequence>MALPKKRKSHSRTRTRRAHDALSGPSVAKCAECGEPKLPHRLCPGCGSYKGRAVIKLDAE</sequence>
<evidence type="ECO:0000256" key="6">
    <source>
        <dbReference type="SAM" id="MobiDB-lite"/>
    </source>
</evidence>
<evidence type="ECO:0000256" key="4">
    <source>
        <dbReference type="ARBA" id="ARBA00035178"/>
    </source>
</evidence>
<dbReference type="Pfam" id="PF01783">
    <property type="entry name" value="Ribosomal_L32p"/>
    <property type="match status" value="1"/>
</dbReference>
<gene>
    <name evidence="5" type="primary">rpmF</name>
    <name evidence="7" type="ordered locus">DaAHT2_1292</name>
</gene>
<comment type="similarity">
    <text evidence="1 5">Belongs to the bacterial ribosomal protein bL32 family.</text>
</comment>
<protein>
    <recommendedName>
        <fullName evidence="4 5">Large ribosomal subunit protein bL32</fullName>
    </recommendedName>
</protein>
<dbReference type="PANTHER" id="PTHR35534">
    <property type="entry name" value="50S RIBOSOMAL PROTEIN L32"/>
    <property type="match status" value="1"/>
</dbReference>
<dbReference type="HOGENOM" id="CLU_129084_1_3_7"/>
<name>D6Z362_DESAT</name>
<dbReference type="OrthoDB" id="9801927at2"/>
<accession>D6Z362</accession>
<keyword evidence="2 5" id="KW-0689">Ribosomal protein</keyword>
<dbReference type="InterPro" id="IPR044957">
    <property type="entry name" value="Ribosomal_bL32_bact"/>
</dbReference>
<feature type="region of interest" description="Disordered" evidence="6">
    <location>
        <begin position="1"/>
        <end position="27"/>
    </location>
</feature>
<dbReference type="HAMAP" id="MF_00340">
    <property type="entry name" value="Ribosomal_bL32"/>
    <property type="match status" value="1"/>
</dbReference>
<keyword evidence="8" id="KW-1185">Reference proteome</keyword>
<evidence type="ECO:0000313" key="8">
    <source>
        <dbReference type="Proteomes" id="UP000001508"/>
    </source>
</evidence>